<dbReference type="PANTHER" id="PTHR38479:SF2">
    <property type="entry name" value="WINGED HELIX DNA-BINDING DOMAIN-CONTAINING PROTEIN"/>
    <property type="match status" value="1"/>
</dbReference>
<dbReference type="PANTHER" id="PTHR38479">
    <property type="entry name" value="LMO0824 PROTEIN"/>
    <property type="match status" value="1"/>
</dbReference>
<dbReference type="Proteomes" id="UP000757540">
    <property type="component" value="Unassembled WGS sequence"/>
</dbReference>
<keyword evidence="3" id="KW-1185">Reference proteome</keyword>
<accession>A0ABX2A7A5</accession>
<protein>
    <recommendedName>
        <fullName evidence="4">Winged helix DNA-binding domain-containing protein</fullName>
    </recommendedName>
</protein>
<dbReference type="RefSeq" id="WP_171784762.1">
    <property type="nucleotide sequence ID" value="NZ_BAAAML010000003.1"/>
</dbReference>
<organism evidence="2 3">
    <name type="scientific">Isoptericola halotolerans</name>
    <dbReference type="NCBI Taxonomy" id="300560"/>
    <lineage>
        <taxon>Bacteria</taxon>
        <taxon>Bacillati</taxon>
        <taxon>Actinomycetota</taxon>
        <taxon>Actinomycetes</taxon>
        <taxon>Micrococcales</taxon>
        <taxon>Promicromonosporaceae</taxon>
        <taxon>Isoptericola</taxon>
    </lineage>
</organism>
<name>A0ABX2A7A5_9MICO</name>
<reference evidence="2 3" key="1">
    <citation type="submission" date="2020-05" db="EMBL/GenBank/DDBJ databases">
        <title>Genomic Encyclopedia of Type Strains, Phase III (KMG-III): the genomes of soil and plant-associated and newly described type strains.</title>
        <authorList>
            <person name="Whitman W."/>
        </authorList>
    </citation>
    <scope>NUCLEOTIDE SEQUENCE [LARGE SCALE GENOMIC DNA]</scope>
    <source>
        <strain evidence="2 3">KCTC 19046</strain>
    </source>
</reference>
<evidence type="ECO:0008006" key="4">
    <source>
        <dbReference type="Google" id="ProtNLM"/>
    </source>
</evidence>
<dbReference type="EMBL" id="JABEZU010000004">
    <property type="protein sequence ID" value="NOV98541.1"/>
    <property type="molecule type" value="Genomic_DNA"/>
</dbReference>
<sequence>MSVDAATVRTARLHAQHLREPALPDLPTAVGHLLAVQGQELRPTLWGLSRRIAPASRHGEQTGFDALDDGELLRTHVLRPTWHLVRPDDARWLLELTGPRVARTMASTEKQWGLGDPTAAIDAVAEEVAAGARTRAQLGALLVARGVVAADAPGITLTHILMHAELRQVVVSGPTADGRHTYAAFDERVPAGYGPLGSTFDPDDAVRELWRRFLPGRGYATAKDLAQWCGLTLTVLRGGLADLLDAGEVVEVPGTGDLDGLTLLSTPSGHDDAARRPVAPGPRAAAPSSGPVVDLLCGYDELLCSYRETRDVVADARAPAPGRIGAFIHSVAVDGLLAARWRWPARAPHDGELELQWQREPAPAEHDAVRDAATDLAAYRVRAVAG</sequence>
<evidence type="ECO:0000256" key="1">
    <source>
        <dbReference type="SAM" id="MobiDB-lite"/>
    </source>
</evidence>
<dbReference type="Pfam" id="PF06224">
    <property type="entry name" value="AlkZ-like"/>
    <property type="match status" value="1"/>
</dbReference>
<evidence type="ECO:0000313" key="2">
    <source>
        <dbReference type="EMBL" id="NOV98541.1"/>
    </source>
</evidence>
<dbReference type="InterPro" id="IPR009351">
    <property type="entry name" value="AlkZ-like"/>
</dbReference>
<proteinExistence type="predicted"/>
<feature type="compositionally biased region" description="Low complexity" evidence="1">
    <location>
        <begin position="276"/>
        <end position="287"/>
    </location>
</feature>
<comment type="caution">
    <text evidence="2">The sequence shown here is derived from an EMBL/GenBank/DDBJ whole genome shotgun (WGS) entry which is preliminary data.</text>
</comment>
<gene>
    <name evidence="2" type="ORF">HDG69_003136</name>
</gene>
<evidence type="ECO:0000313" key="3">
    <source>
        <dbReference type="Proteomes" id="UP000757540"/>
    </source>
</evidence>
<feature type="region of interest" description="Disordered" evidence="1">
    <location>
        <begin position="266"/>
        <end position="287"/>
    </location>
</feature>